<comment type="caution">
    <text evidence="1">The sequence shown here is derived from an EMBL/GenBank/DDBJ whole genome shotgun (WGS) entry which is preliminary data.</text>
</comment>
<gene>
    <name evidence="1" type="ORF">ACFSBH_07815</name>
</gene>
<keyword evidence="2" id="KW-1185">Reference proteome</keyword>
<reference evidence="2" key="1">
    <citation type="journal article" date="2019" name="Int. J. Syst. Evol. Microbiol.">
        <title>The Global Catalogue of Microorganisms (GCM) 10K type strain sequencing project: providing services to taxonomists for standard genome sequencing and annotation.</title>
        <authorList>
            <consortium name="The Broad Institute Genomics Platform"/>
            <consortium name="The Broad Institute Genome Sequencing Center for Infectious Disease"/>
            <person name="Wu L."/>
            <person name="Ma J."/>
        </authorList>
    </citation>
    <scope>NUCLEOTIDE SEQUENCE [LARGE SCALE GENOMIC DNA]</scope>
    <source>
        <strain evidence="2">CGMCC 1.12376</strain>
    </source>
</reference>
<evidence type="ECO:0000313" key="2">
    <source>
        <dbReference type="Proteomes" id="UP001597221"/>
    </source>
</evidence>
<dbReference type="Proteomes" id="UP001597221">
    <property type="component" value="Unassembled WGS sequence"/>
</dbReference>
<name>A0ABW4HPY8_9BACI</name>
<accession>A0ABW4HPY8</accession>
<protein>
    <submittedName>
        <fullName evidence="1">Uncharacterized protein</fullName>
    </submittedName>
</protein>
<dbReference type="EMBL" id="JBHUDE010000039">
    <property type="protein sequence ID" value="MFD1607554.1"/>
    <property type="molecule type" value="Genomic_DNA"/>
</dbReference>
<evidence type="ECO:0000313" key="1">
    <source>
        <dbReference type="EMBL" id="MFD1607554.1"/>
    </source>
</evidence>
<sequence length="63" mass="7031">MFISIVSLSAISLHPLFLQNLEANGNISNGLEIANIMLEGMDRKEAKLFSMSKLKVGERRIQL</sequence>
<proteinExistence type="predicted"/>
<organism evidence="1 2">
    <name type="scientific">Oceanobacillus luteolus</name>
    <dbReference type="NCBI Taxonomy" id="1274358"/>
    <lineage>
        <taxon>Bacteria</taxon>
        <taxon>Bacillati</taxon>
        <taxon>Bacillota</taxon>
        <taxon>Bacilli</taxon>
        <taxon>Bacillales</taxon>
        <taxon>Bacillaceae</taxon>
        <taxon>Oceanobacillus</taxon>
    </lineage>
</organism>